<dbReference type="AlphaFoldDB" id="A0A417Z7W3"/>
<evidence type="ECO:0000313" key="3">
    <source>
        <dbReference type="Proteomes" id="UP000285376"/>
    </source>
</evidence>
<organism evidence="2 3">
    <name type="scientific">Dermacoccus abyssi</name>
    <dbReference type="NCBI Taxonomy" id="322596"/>
    <lineage>
        <taxon>Bacteria</taxon>
        <taxon>Bacillati</taxon>
        <taxon>Actinomycetota</taxon>
        <taxon>Actinomycetes</taxon>
        <taxon>Micrococcales</taxon>
        <taxon>Dermacoccaceae</taxon>
        <taxon>Dermacoccus</taxon>
    </lineage>
</organism>
<gene>
    <name evidence="2" type="ORF">D1832_05755</name>
</gene>
<name>A0A417Z7W3_9MICO</name>
<feature type="transmembrane region" description="Helical" evidence="1">
    <location>
        <begin position="39"/>
        <end position="60"/>
    </location>
</feature>
<keyword evidence="1" id="KW-1133">Transmembrane helix</keyword>
<dbReference type="Pfam" id="PF07077">
    <property type="entry name" value="DUF1345"/>
    <property type="match status" value="1"/>
</dbReference>
<dbReference type="Proteomes" id="UP000285376">
    <property type="component" value="Unassembled WGS sequence"/>
</dbReference>
<feature type="transmembrane region" description="Helical" evidence="1">
    <location>
        <begin position="190"/>
        <end position="214"/>
    </location>
</feature>
<comment type="caution">
    <text evidence="2">The sequence shown here is derived from an EMBL/GenBank/DDBJ whole genome shotgun (WGS) entry which is preliminary data.</text>
</comment>
<evidence type="ECO:0000313" key="2">
    <source>
        <dbReference type="EMBL" id="RHW46727.1"/>
    </source>
</evidence>
<accession>A0A417Z7W3</accession>
<feature type="transmembrane region" description="Helical" evidence="1">
    <location>
        <begin position="116"/>
        <end position="134"/>
    </location>
</feature>
<evidence type="ECO:0000256" key="1">
    <source>
        <dbReference type="SAM" id="Phobius"/>
    </source>
</evidence>
<dbReference type="RefSeq" id="WP_118912997.1">
    <property type="nucleotide sequence ID" value="NZ_CBCRVH010000003.1"/>
</dbReference>
<feature type="transmembrane region" description="Helical" evidence="1">
    <location>
        <begin position="81"/>
        <end position="104"/>
    </location>
</feature>
<sequence length="219" mass="23523">MASDNRRALTQRIGVRLAACMALGALVALASMTYLERSLAFHVMAGWTAAATIYGLWTWLTVRPMNEHEAAEHAREEDPSVALSEATVIGGTVASLAGVGLLLAAGQHKSSGTPEALLGAGSVVASWFLVHLTYMARYARLYYGDEPGARGIDFEGGEPDYYDFAYVAFDLGMTYQISDTTLKNRQMRRLVLAHTLLSYVLGVGVVATMLNLVVSLASS</sequence>
<proteinExistence type="predicted"/>
<keyword evidence="1" id="KW-0812">Transmembrane</keyword>
<protein>
    <submittedName>
        <fullName evidence="2">DUF1345 domain-containing protein</fullName>
    </submittedName>
</protein>
<keyword evidence="1" id="KW-0472">Membrane</keyword>
<feature type="transmembrane region" description="Helical" evidence="1">
    <location>
        <begin position="13"/>
        <end position="33"/>
    </location>
</feature>
<dbReference type="EMBL" id="QWLM01000004">
    <property type="protein sequence ID" value="RHW46727.1"/>
    <property type="molecule type" value="Genomic_DNA"/>
</dbReference>
<reference evidence="2 3" key="1">
    <citation type="submission" date="2018-08" db="EMBL/GenBank/DDBJ databases">
        <title>Whole genome sequence analysis of Dermacoccus abyssi bacteria isolated from Deep Mariana trench Micromonospora spp reveals genes involved in the environmental adaptation and production of secondary metabolites.</title>
        <authorList>
            <person name="Abdel-Mageed W.M."/>
            <person name="Lehri B."/>
            <person name="Nouioui I."/>
            <person name="Goodfellow I."/>
            <person name="Jaspars M."/>
            <person name="Karlyshev A."/>
        </authorList>
    </citation>
    <scope>NUCLEOTIDE SEQUENCE [LARGE SCALE GENOMIC DNA]</scope>
    <source>
        <strain evidence="2 3">MT1.1</strain>
    </source>
</reference>
<dbReference type="InterPro" id="IPR009781">
    <property type="entry name" value="DUF1345"/>
</dbReference>